<gene>
    <name evidence="3" type="ORF">UFOPK1740_00358</name>
</gene>
<dbReference type="AlphaFoldDB" id="A0A6J6EEG7"/>
<sequence length="116" mass="12799">MSATTPQPNSESRSLRAVSINDNPSKSGRWQKLIRRQWPTLLPLLVTVVGIVLATQLNFRVGALVFSVGVVVAAVLRASLPRFTLGWLYVRTKWIDVLILVSFAVFLLTLSIVVPS</sequence>
<protein>
    <submittedName>
        <fullName evidence="3">Unannotated protein</fullName>
    </submittedName>
</protein>
<reference evidence="3" key="1">
    <citation type="submission" date="2020-05" db="EMBL/GenBank/DDBJ databases">
        <authorList>
            <person name="Chiriac C."/>
            <person name="Salcher M."/>
            <person name="Ghai R."/>
            <person name="Kavagutti S V."/>
        </authorList>
    </citation>
    <scope>NUCLEOTIDE SEQUENCE</scope>
</reference>
<accession>A0A6J6EEG7</accession>
<keyword evidence="2" id="KW-1133">Transmembrane helix</keyword>
<evidence type="ECO:0000256" key="1">
    <source>
        <dbReference type="SAM" id="MobiDB-lite"/>
    </source>
</evidence>
<feature type="transmembrane region" description="Helical" evidence="2">
    <location>
        <begin position="92"/>
        <end position="114"/>
    </location>
</feature>
<evidence type="ECO:0000313" key="3">
    <source>
        <dbReference type="EMBL" id="CAB4572743.1"/>
    </source>
</evidence>
<dbReference type="EMBL" id="CAEZTU010000009">
    <property type="protein sequence ID" value="CAB4572743.1"/>
    <property type="molecule type" value="Genomic_DNA"/>
</dbReference>
<feature type="region of interest" description="Disordered" evidence="1">
    <location>
        <begin position="1"/>
        <end position="26"/>
    </location>
</feature>
<feature type="transmembrane region" description="Helical" evidence="2">
    <location>
        <begin position="38"/>
        <end position="55"/>
    </location>
</feature>
<feature type="transmembrane region" description="Helical" evidence="2">
    <location>
        <begin position="61"/>
        <end position="80"/>
    </location>
</feature>
<feature type="compositionally biased region" description="Polar residues" evidence="1">
    <location>
        <begin position="1"/>
        <end position="12"/>
    </location>
</feature>
<name>A0A6J6EEG7_9ZZZZ</name>
<dbReference type="Pfam" id="PF11222">
    <property type="entry name" value="DUF3017"/>
    <property type="match status" value="1"/>
</dbReference>
<organism evidence="3">
    <name type="scientific">freshwater metagenome</name>
    <dbReference type="NCBI Taxonomy" id="449393"/>
    <lineage>
        <taxon>unclassified sequences</taxon>
        <taxon>metagenomes</taxon>
        <taxon>ecological metagenomes</taxon>
    </lineage>
</organism>
<evidence type="ECO:0000256" key="2">
    <source>
        <dbReference type="SAM" id="Phobius"/>
    </source>
</evidence>
<dbReference type="InterPro" id="IPR021385">
    <property type="entry name" value="DUF3017"/>
</dbReference>
<keyword evidence="2" id="KW-0812">Transmembrane</keyword>
<keyword evidence="2" id="KW-0472">Membrane</keyword>
<proteinExistence type="predicted"/>